<proteinExistence type="predicted"/>
<gene>
    <name evidence="1" type="ORF">PYV00_02865</name>
</gene>
<dbReference type="InterPro" id="IPR018724">
    <property type="entry name" value="2OG-Fe_dioxygenase"/>
</dbReference>
<dbReference type="GO" id="GO:0051213">
    <property type="term" value="F:dioxygenase activity"/>
    <property type="evidence" value="ECO:0007669"/>
    <property type="project" value="UniProtKB-KW"/>
</dbReference>
<reference evidence="1 2" key="1">
    <citation type="submission" date="2023-03" db="EMBL/GenBank/DDBJ databases">
        <title>NovoSphingobium album sp. nov. isolated from polycyclic aromatic hydrocarbons- and heavy-metal polluted soil.</title>
        <authorList>
            <person name="Liu Z."/>
            <person name="Wang K."/>
        </authorList>
    </citation>
    <scope>NUCLEOTIDE SEQUENCE [LARGE SCALE GENOMIC DNA]</scope>
    <source>
        <strain evidence="1 2">H3SJ31-1</strain>
    </source>
</reference>
<protein>
    <submittedName>
        <fullName evidence="1">2OG-Fe dioxygenase family protein</fullName>
    </submittedName>
</protein>
<dbReference type="RefSeq" id="WP_275226737.1">
    <property type="nucleotide sequence ID" value="NZ_JARESE010000007.1"/>
</dbReference>
<evidence type="ECO:0000313" key="1">
    <source>
        <dbReference type="EMBL" id="MDE8650658.1"/>
    </source>
</evidence>
<dbReference type="Gene3D" id="2.60.120.620">
    <property type="entry name" value="q2cbj1_9rhob like domain"/>
    <property type="match status" value="1"/>
</dbReference>
<accession>A0ABT5WKU1</accession>
<dbReference type="Proteomes" id="UP001216253">
    <property type="component" value="Unassembled WGS sequence"/>
</dbReference>
<organism evidence="1 2">
    <name type="scientific">Novosphingobium album</name>
    <name type="common">ex Liu et al. 2023</name>
    <dbReference type="NCBI Taxonomy" id="3031130"/>
    <lineage>
        <taxon>Bacteria</taxon>
        <taxon>Pseudomonadati</taxon>
        <taxon>Pseudomonadota</taxon>
        <taxon>Alphaproteobacteria</taxon>
        <taxon>Sphingomonadales</taxon>
        <taxon>Sphingomonadaceae</taxon>
        <taxon>Novosphingobium</taxon>
    </lineage>
</organism>
<comment type="caution">
    <text evidence="1">The sequence shown here is derived from an EMBL/GenBank/DDBJ whole genome shotgun (WGS) entry which is preliminary data.</text>
</comment>
<keyword evidence="1" id="KW-0223">Dioxygenase</keyword>
<keyword evidence="1" id="KW-0560">Oxidoreductase</keyword>
<sequence>MRIEPGETPPFPLTRGTRACGTLSGYHSSQFVEHLRHHGYASISPADWGAPLVATSLADWVRFADSWDRLDRDCWMGDGGRYRRRRFAAFAVNGGTIARKPHQPHFQSCAHNRLNGGIARWFSPVETVIGDHGLTRGLLQIGEEFANALTGWTEHRWHAELHQFRIDATHGSGQPTPEGRHRDGVTAVLMVLIGRRNVRGGVTMLSEEHRFVAELSLKRPLQALVLDDRRLRHSVSAVTAREQGVPAWRDALVITFRPERMPHSFASKETCYG</sequence>
<dbReference type="EMBL" id="JARESE010000007">
    <property type="protein sequence ID" value="MDE8650658.1"/>
    <property type="molecule type" value="Genomic_DNA"/>
</dbReference>
<evidence type="ECO:0000313" key="2">
    <source>
        <dbReference type="Proteomes" id="UP001216253"/>
    </source>
</evidence>
<keyword evidence="2" id="KW-1185">Reference proteome</keyword>
<dbReference type="Pfam" id="PF10014">
    <property type="entry name" value="2OG-Fe_Oxy_2"/>
    <property type="match status" value="1"/>
</dbReference>
<name>A0ABT5WKU1_9SPHN</name>